<organism evidence="1 2">
    <name type="scientific">Shewanella algae</name>
    <dbReference type="NCBI Taxonomy" id="38313"/>
    <lineage>
        <taxon>Bacteria</taxon>
        <taxon>Pseudomonadati</taxon>
        <taxon>Pseudomonadota</taxon>
        <taxon>Gammaproteobacteria</taxon>
        <taxon>Alteromonadales</taxon>
        <taxon>Shewanellaceae</taxon>
        <taxon>Shewanella</taxon>
    </lineage>
</organism>
<proteinExistence type="predicted"/>
<dbReference type="Proteomes" id="UP000825078">
    <property type="component" value="Chromosome"/>
</dbReference>
<dbReference type="EMBL" id="AP024613">
    <property type="protein sequence ID" value="BCV45072.1"/>
    <property type="molecule type" value="Genomic_DNA"/>
</dbReference>
<accession>A0AAD1KBT2</accession>
<protein>
    <submittedName>
        <fullName evidence="1">Uncharacterized protein</fullName>
    </submittedName>
</protein>
<evidence type="ECO:0000313" key="2">
    <source>
        <dbReference type="Proteomes" id="UP000825078"/>
    </source>
</evidence>
<gene>
    <name evidence="1" type="ORF">TUM17379_20900</name>
</gene>
<evidence type="ECO:0000313" key="1">
    <source>
        <dbReference type="EMBL" id="BCV45072.1"/>
    </source>
</evidence>
<dbReference type="AlphaFoldDB" id="A0AAD1KBT2"/>
<sequence length="59" mass="6338">MGIRNEIGYQTPAVAGFQYLGIIHKQSKRRFAGQKAPVLTGTKALLQQATATANKILAP</sequence>
<reference evidence="1" key="1">
    <citation type="submission" date="2021-05" db="EMBL/GenBank/DDBJ databases">
        <title>Molecular characterization for Shewanella algae harboring chromosomal blaOXA-55-like strains isolated from clinical and environment sample.</title>
        <authorList>
            <person name="Ohama Y."/>
            <person name="Aoki K."/>
            <person name="Harada S."/>
            <person name="Moriya K."/>
            <person name="Ishii Y."/>
            <person name="Tateda K."/>
        </authorList>
    </citation>
    <scope>NUCLEOTIDE SEQUENCE</scope>
    <source>
        <strain evidence="1">TUM17379</strain>
    </source>
</reference>
<name>A0AAD1KBT2_9GAMM</name>